<evidence type="ECO:0000256" key="6">
    <source>
        <dbReference type="SAM" id="Phobius"/>
    </source>
</evidence>
<name>A0AAV8BU50_9POAL</name>
<dbReference type="PANTHER" id="PTHR31204:SF1">
    <property type="entry name" value="SIGMA INTRACELLULAR RECEPTOR 2"/>
    <property type="match status" value="1"/>
</dbReference>
<protein>
    <recommendedName>
        <fullName evidence="7">EXPERA domain-containing protein</fullName>
    </recommendedName>
</protein>
<evidence type="ECO:0000256" key="1">
    <source>
        <dbReference type="ARBA" id="ARBA00004141"/>
    </source>
</evidence>
<keyword evidence="2 5" id="KW-0812">Transmembrane</keyword>
<dbReference type="GO" id="GO:0016020">
    <property type="term" value="C:membrane"/>
    <property type="evidence" value="ECO:0007669"/>
    <property type="project" value="UniProtKB-SubCell"/>
</dbReference>
<reference evidence="8" key="1">
    <citation type="submission" date="2022-08" db="EMBL/GenBank/DDBJ databases">
        <authorList>
            <person name="Marques A."/>
        </authorList>
    </citation>
    <scope>NUCLEOTIDE SEQUENCE</scope>
    <source>
        <strain evidence="8">RhyPub2mFocal</strain>
        <tissue evidence="8">Leaves</tissue>
    </source>
</reference>
<evidence type="ECO:0000256" key="3">
    <source>
        <dbReference type="ARBA" id="ARBA00022989"/>
    </source>
</evidence>
<keyword evidence="4 5" id="KW-0472">Membrane</keyword>
<evidence type="ECO:0000256" key="5">
    <source>
        <dbReference type="PROSITE-ProRule" id="PRU01087"/>
    </source>
</evidence>
<keyword evidence="9" id="KW-1185">Reference proteome</keyword>
<keyword evidence="3 5" id="KW-1133">Transmembrane helix</keyword>
<gene>
    <name evidence="8" type="ORF">LUZ62_079868</name>
</gene>
<dbReference type="Proteomes" id="UP001140206">
    <property type="component" value="Chromosome 5"/>
</dbReference>
<evidence type="ECO:0000256" key="4">
    <source>
        <dbReference type="ARBA" id="ARBA00023136"/>
    </source>
</evidence>
<dbReference type="PROSITE" id="PS51751">
    <property type="entry name" value="EXPERA"/>
    <property type="match status" value="1"/>
</dbReference>
<dbReference type="InterPro" id="IPR051987">
    <property type="entry name" value="Sigma-2_receptor-like"/>
</dbReference>
<evidence type="ECO:0000313" key="9">
    <source>
        <dbReference type="Proteomes" id="UP001140206"/>
    </source>
</evidence>
<feature type="transmembrane region" description="Helical" evidence="6">
    <location>
        <begin position="66"/>
        <end position="87"/>
    </location>
</feature>
<sequence>MGAITLLLDTIVFIFSLVIAITTPLLDSQSCLPSHSLTSSLRLSWIRRNGTPISTGDYLVTEKPRFFVGLIWVEVFFLWPLCVANLYGIV</sequence>
<feature type="domain" description="EXPERA" evidence="7">
    <location>
        <begin position="8"/>
        <end position="90"/>
    </location>
</feature>
<comment type="caution">
    <text evidence="8">The sequence shown here is derived from an EMBL/GenBank/DDBJ whole genome shotgun (WGS) entry which is preliminary data.</text>
</comment>
<dbReference type="AlphaFoldDB" id="A0AAV8BU50"/>
<evidence type="ECO:0000313" key="8">
    <source>
        <dbReference type="EMBL" id="KAJ4745463.1"/>
    </source>
</evidence>
<dbReference type="InterPro" id="IPR033118">
    <property type="entry name" value="EXPERA"/>
</dbReference>
<evidence type="ECO:0000259" key="7">
    <source>
        <dbReference type="PROSITE" id="PS51751"/>
    </source>
</evidence>
<comment type="subcellular location">
    <subcellularLocation>
        <location evidence="1">Membrane</location>
        <topology evidence="1">Multi-pass membrane protein</topology>
    </subcellularLocation>
</comment>
<dbReference type="GO" id="GO:0005783">
    <property type="term" value="C:endoplasmic reticulum"/>
    <property type="evidence" value="ECO:0007669"/>
    <property type="project" value="TreeGrafter"/>
</dbReference>
<dbReference type="EMBL" id="JAMFTS010000005">
    <property type="protein sequence ID" value="KAJ4745463.1"/>
    <property type="molecule type" value="Genomic_DNA"/>
</dbReference>
<evidence type="ECO:0000256" key="2">
    <source>
        <dbReference type="ARBA" id="ARBA00022692"/>
    </source>
</evidence>
<organism evidence="8 9">
    <name type="scientific">Rhynchospora pubera</name>
    <dbReference type="NCBI Taxonomy" id="906938"/>
    <lineage>
        <taxon>Eukaryota</taxon>
        <taxon>Viridiplantae</taxon>
        <taxon>Streptophyta</taxon>
        <taxon>Embryophyta</taxon>
        <taxon>Tracheophyta</taxon>
        <taxon>Spermatophyta</taxon>
        <taxon>Magnoliopsida</taxon>
        <taxon>Liliopsida</taxon>
        <taxon>Poales</taxon>
        <taxon>Cyperaceae</taxon>
        <taxon>Cyperoideae</taxon>
        <taxon>Rhynchosporeae</taxon>
        <taxon>Rhynchospora</taxon>
    </lineage>
</organism>
<dbReference type="PANTHER" id="PTHR31204">
    <property type="entry name" value="SIGMA INTRACELLULAR RECEPTOR 2"/>
    <property type="match status" value="1"/>
</dbReference>
<proteinExistence type="predicted"/>
<accession>A0AAV8BU50</accession>